<name>L0A8V7_CALLD</name>
<dbReference type="eggNOG" id="arCOG00022">
    <property type="taxonomic scope" value="Archaea"/>
</dbReference>
<accession>L0A8V7</accession>
<proteinExistence type="predicted"/>
<keyword evidence="2" id="KW-1185">Reference proteome</keyword>
<protein>
    <recommendedName>
        <fullName evidence="3">Rubrerythrin diiron-binding domain-containing protein</fullName>
    </recommendedName>
</protein>
<dbReference type="AlphaFoldDB" id="L0A8V7"/>
<dbReference type="InterPro" id="IPR009078">
    <property type="entry name" value="Ferritin-like_SF"/>
</dbReference>
<dbReference type="InParanoid" id="L0A8V7"/>
<dbReference type="EMBL" id="CP003378">
    <property type="protein sequence ID" value="AFZ70286.1"/>
    <property type="molecule type" value="Genomic_DNA"/>
</dbReference>
<sequence length="156" mass="18667">MNMYDKEFAEKISEWKEIEENHSKSHKETMDKVKSPILRLILTVISLDSYKHSLIYEIIEDTIKENKYNILLKEESEEVLKELKNHIMEEREAIKFLTNFLNSNNDFVRFALKLIYKDELLHHVLLHDAFNALINSNDESFKELYESIDKWLKCDG</sequence>
<dbReference type="Proteomes" id="UP000010469">
    <property type="component" value="Chromosome"/>
</dbReference>
<reference evidence="2" key="1">
    <citation type="submission" date="2012-03" db="EMBL/GenBank/DDBJ databases">
        <title>Complete genome of Caldisphaera lagunensis DSM 15908.</title>
        <authorList>
            <person name="Lucas S."/>
            <person name="Copeland A."/>
            <person name="Lapidus A."/>
            <person name="Glavina del Rio T."/>
            <person name="Dalin E."/>
            <person name="Tice H."/>
            <person name="Bruce D."/>
            <person name="Goodwin L."/>
            <person name="Pitluck S."/>
            <person name="Peters L."/>
            <person name="Mikhailova N."/>
            <person name="Teshima H."/>
            <person name="Kyrpides N."/>
            <person name="Mavromatis K."/>
            <person name="Ivanova N."/>
            <person name="Brettin T."/>
            <person name="Detter J.C."/>
            <person name="Han C."/>
            <person name="Larimer F."/>
            <person name="Land M."/>
            <person name="Hauser L."/>
            <person name="Markowitz V."/>
            <person name="Cheng J.-F."/>
            <person name="Hugenholtz P."/>
            <person name="Woyke T."/>
            <person name="Wu D."/>
            <person name="Spring S."/>
            <person name="Schroeder M."/>
            <person name="Brambilla E."/>
            <person name="Klenk H.-P."/>
            <person name="Eisen J.A."/>
        </authorList>
    </citation>
    <scope>NUCLEOTIDE SEQUENCE [LARGE SCALE GENOMIC DNA]</scope>
    <source>
        <strain evidence="2">DSM 15908 / JCM 11604 / IC-154</strain>
    </source>
</reference>
<dbReference type="HOGENOM" id="CLU_1682595_0_0_2"/>
<evidence type="ECO:0000313" key="2">
    <source>
        <dbReference type="Proteomes" id="UP000010469"/>
    </source>
</evidence>
<dbReference type="SUPFAM" id="SSF47240">
    <property type="entry name" value="Ferritin-like"/>
    <property type="match status" value="1"/>
</dbReference>
<evidence type="ECO:0000313" key="1">
    <source>
        <dbReference type="EMBL" id="AFZ70286.1"/>
    </source>
</evidence>
<gene>
    <name evidence="1" type="ordered locus">Calag_0523</name>
</gene>
<evidence type="ECO:0008006" key="3">
    <source>
        <dbReference type="Google" id="ProtNLM"/>
    </source>
</evidence>
<organism evidence="1 2">
    <name type="scientific">Caldisphaera lagunensis (strain DSM 15908 / JCM 11604 / ANMR 0165 / IC-154)</name>
    <dbReference type="NCBI Taxonomy" id="1056495"/>
    <lineage>
        <taxon>Archaea</taxon>
        <taxon>Thermoproteota</taxon>
        <taxon>Thermoprotei</taxon>
        <taxon>Acidilobales</taxon>
        <taxon>Caldisphaeraceae</taxon>
        <taxon>Caldisphaera</taxon>
    </lineage>
</organism>
<dbReference type="KEGG" id="clg:Calag_0523"/>